<sequence length="243" mass="27606">MQDGYDQFCPIAKTAEVLATRWTPLILRELMADNRTFNDVHRGVPLISRAVLVTRLRELEDQGIIERRARSNGTGHEYWLTPAGEALRPIVSEMGHWGLVHARDAIKPTDLDPFFLVWGFRKRAVRDAIDKKVVARFEFAGVPANRTKYSILWLVLDPQGVDVCAKDPGFAVDVTFRGKIADFVAVYLGYLPWRQVEGKEIIVEGTDRRLIKEVPTWIRLDKIVGRDFPVVKGVVRERTTGAI</sequence>
<protein>
    <submittedName>
        <fullName evidence="5">DNA-binding HxlR family transcriptional regulator</fullName>
    </submittedName>
</protein>
<dbReference type="SUPFAM" id="SSF46785">
    <property type="entry name" value="Winged helix' DNA-binding domain"/>
    <property type="match status" value="1"/>
</dbReference>
<feature type="domain" description="HTH hxlR-type" evidence="4">
    <location>
        <begin position="9"/>
        <end position="106"/>
    </location>
</feature>
<dbReference type="InterPro" id="IPR036388">
    <property type="entry name" value="WH-like_DNA-bd_sf"/>
</dbReference>
<dbReference type="InterPro" id="IPR002577">
    <property type="entry name" value="HTH_HxlR"/>
</dbReference>
<evidence type="ECO:0000313" key="6">
    <source>
        <dbReference type="Proteomes" id="UP001565369"/>
    </source>
</evidence>
<accession>A0ABV4FR34</accession>
<keyword evidence="3" id="KW-0804">Transcription</keyword>
<proteinExistence type="predicted"/>
<reference evidence="5 6" key="1">
    <citation type="submission" date="2024-07" db="EMBL/GenBank/DDBJ databases">
        <title>Genomic Encyclopedia of Type Strains, Phase V (KMG-V): Genome sequencing to study the core and pangenomes of soil and plant-associated prokaryotes.</title>
        <authorList>
            <person name="Whitman W."/>
        </authorList>
    </citation>
    <scope>NUCLEOTIDE SEQUENCE [LARGE SCALE GENOMIC DNA]</scope>
    <source>
        <strain evidence="5 6">USDA 152</strain>
    </source>
</reference>
<keyword evidence="6" id="KW-1185">Reference proteome</keyword>
<evidence type="ECO:0000259" key="4">
    <source>
        <dbReference type="PROSITE" id="PS51118"/>
    </source>
</evidence>
<dbReference type="PANTHER" id="PTHR33204">
    <property type="entry name" value="TRANSCRIPTIONAL REGULATOR, MARR FAMILY"/>
    <property type="match status" value="1"/>
</dbReference>
<dbReference type="Gene3D" id="1.10.10.10">
    <property type="entry name" value="Winged helix-like DNA-binding domain superfamily/Winged helix DNA-binding domain"/>
    <property type="match status" value="1"/>
</dbReference>
<name>A0ABV4FR34_9BRAD</name>
<dbReference type="EMBL" id="JBGBZJ010000003">
    <property type="protein sequence ID" value="MEY9453349.1"/>
    <property type="molecule type" value="Genomic_DNA"/>
</dbReference>
<evidence type="ECO:0000313" key="5">
    <source>
        <dbReference type="EMBL" id="MEY9453349.1"/>
    </source>
</evidence>
<dbReference type="PANTHER" id="PTHR33204:SF18">
    <property type="entry name" value="TRANSCRIPTIONAL REGULATORY PROTEIN"/>
    <property type="match status" value="1"/>
</dbReference>
<evidence type="ECO:0000256" key="3">
    <source>
        <dbReference type="ARBA" id="ARBA00023163"/>
    </source>
</evidence>
<dbReference type="PROSITE" id="PS51118">
    <property type="entry name" value="HTH_HXLR"/>
    <property type="match status" value="1"/>
</dbReference>
<keyword evidence="2 5" id="KW-0238">DNA-binding</keyword>
<dbReference type="RefSeq" id="WP_049801900.1">
    <property type="nucleotide sequence ID" value="NZ_AP021854.1"/>
</dbReference>
<keyword evidence="1" id="KW-0805">Transcription regulation</keyword>
<evidence type="ECO:0000256" key="1">
    <source>
        <dbReference type="ARBA" id="ARBA00023015"/>
    </source>
</evidence>
<dbReference type="GO" id="GO:0003677">
    <property type="term" value="F:DNA binding"/>
    <property type="evidence" value="ECO:0007669"/>
    <property type="project" value="UniProtKB-KW"/>
</dbReference>
<gene>
    <name evidence="5" type="ORF">ABIG07_002297</name>
</gene>
<dbReference type="Pfam" id="PF01638">
    <property type="entry name" value="HxlR"/>
    <property type="match status" value="1"/>
</dbReference>
<organism evidence="5 6">
    <name type="scientific">Bradyrhizobium ottawaense</name>
    <dbReference type="NCBI Taxonomy" id="931866"/>
    <lineage>
        <taxon>Bacteria</taxon>
        <taxon>Pseudomonadati</taxon>
        <taxon>Pseudomonadota</taxon>
        <taxon>Alphaproteobacteria</taxon>
        <taxon>Hyphomicrobiales</taxon>
        <taxon>Nitrobacteraceae</taxon>
        <taxon>Bradyrhizobium</taxon>
    </lineage>
</organism>
<evidence type="ECO:0000256" key="2">
    <source>
        <dbReference type="ARBA" id="ARBA00023125"/>
    </source>
</evidence>
<comment type="caution">
    <text evidence="5">The sequence shown here is derived from an EMBL/GenBank/DDBJ whole genome shotgun (WGS) entry which is preliminary data.</text>
</comment>
<dbReference type="Proteomes" id="UP001565369">
    <property type="component" value="Unassembled WGS sequence"/>
</dbReference>
<dbReference type="InterPro" id="IPR036390">
    <property type="entry name" value="WH_DNA-bd_sf"/>
</dbReference>